<evidence type="ECO:0000313" key="2">
    <source>
        <dbReference type="EMBL" id="GAA1975138.1"/>
    </source>
</evidence>
<protein>
    <submittedName>
        <fullName evidence="2">DUF3054 domain-containing protein</fullName>
    </submittedName>
</protein>
<name>A0ABN2RUT6_9MICO</name>
<dbReference type="Proteomes" id="UP001500013">
    <property type="component" value="Unassembled WGS sequence"/>
</dbReference>
<keyword evidence="1" id="KW-0472">Membrane</keyword>
<gene>
    <name evidence="2" type="ORF">GCM10009817_14220</name>
</gene>
<keyword evidence="3" id="KW-1185">Reference proteome</keyword>
<feature type="transmembrane region" description="Helical" evidence="1">
    <location>
        <begin position="93"/>
        <end position="117"/>
    </location>
</feature>
<comment type="caution">
    <text evidence="2">The sequence shown here is derived from an EMBL/GenBank/DDBJ whole genome shotgun (WGS) entry which is preliminary data.</text>
</comment>
<reference evidence="2 3" key="1">
    <citation type="journal article" date="2019" name="Int. J. Syst. Evol. Microbiol.">
        <title>The Global Catalogue of Microorganisms (GCM) 10K type strain sequencing project: providing services to taxonomists for standard genome sequencing and annotation.</title>
        <authorList>
            <consortium name="The Broad Institute Genomics Platform"/>
            <consortium name="The Broad Institute Genome Sequencing Center for Infectious Disease"/>
            <person name="Wu L."/>
            <person name="Ma J."/>
        </authorList>
    </citation>
    <scope>NUCLEOTIDE SEQUENCE [LARGE SCALE GENOMIC DNA]</scope>
    <source>
        <strain evidence="2 3">JCM 15628</strain>
    </source>
</reference>
<keyword evidence="1" id="KW-1133">Transmembrane helix</keyword>
<dbReference type="InterPro" id="IPR021414">
    <property type="entry name" value="DUF3054"/>
</dbReference>
<feature type="transmembrane region" description="Helical" evidence="1">
    <location>
        <begin position="40"/>
        <end position="59"/>
    </location>
</feature>
<evidence type="ECO:0000313" key="3">
    <source>
        <dbReference type="Proteomes" id="UP001500013"/>
    </source>
</evidence>
<dbReference type="Pfam" id="PF11255">
    <property type="entry name" value="DUF3054"/>
    <property type="match status" value="1"/>
</dbReference>
<dbReference type="EMBL" id="BAAAPU010000004">
    <property type="protein sequence ID" value="GAA1975138.1"/>
    <property type="molecule type" value="Genomic_DNA"/>
</dbReference>
<proteinExistence type="predicted"/>
<accession>A0ABN2RUT6</accession>
<keyword evidence="1" id="KW-0812">Transmembrane</keyword>
<feature type="transmembrane region" description="Helical" evidence="1">
    <location>
        <begin position="66"/>
        <end position="87"/>
    </location>
</feature>
<evidence type="ECO:0000256" key="1">
    <source>
        <dbReference type="SAM" id="Phobius"/>
    </source>
</evidence>
<organism evidence="2 3">
    <name type="scientific">Terrabacter lapilli</name>
    <dbReference type="NCBI Taxonomy" id="436231"/>
    <lineage>
        <taxon>Bacteria</taxon>
        <taxon>Bacillati</taxon>
        <taxon>Actinomycetota</taxon>
        <taxon>Actinomycetes</taxon>
        <taxon>Micrococcales</taxon>
        <taxon>Intrasporangiaceae</taxon>
        <taxon>Terrabacter</taxon>
    </lineage>
</organism>
<dbReference type="RefSeq" id="WP_344059882.1">
    <property type="nucleotide sequence ID" value="NZ_BAAAPU010000004.1"/>
</dbReference>
<sequence length="131" mass="14159">MTRLPWWRRPALALLLDVVLVLVFAGIGRASHDEAGPVLGAVLTAWPFLVGTALGWGVVRVRRHSWPIDVAPGVTVWFATVLVGMLLRRSIGLGTAASFVVVASVVLAVFLVGWRALGAYATRRARRHTPT</sequence>